<comment type="caution">
    <text evidence="2">The sequence shown here is derived from an EMBL/GenBank/DDBJ whole genome shotgun (WGS) entry which is preliminary data.</text>
</comment>
<protein>
    <submittedName>
        <fullName evidence="2">Uncharacterized protein</fullName>
    </submittedName>
</protein>
<dbReference type="AlphaFoldDB" id="A0AAE0TA12"/>
<proteinExistence type="predicted"/>
<organism evidence="2 3">
    <name type="scientific">Potamilus streckersoni</name>
    <dbReference type="NCBI Taxonomy" id="2493646"/>
    <lineage>
        <taxon>Eukaryota</taxon>
        <taxon>Metazoa</taxon>
        <taxon>Spiralia</taxon>
        <taxon>Lophotrochozoa</taxon>
        <taxon>Mollusca</taxon>
        <taxon>Bivalvia</taxon>
        <taxon>Autobranchia</taxon>
        <taxon>Heteroconchia</taxon>
        <taxon>Palaeoheterodonta</taxon>
        <taxon>Unionida</taxon>
        <taxon>Unionoidea</taxon>
        <taxon>Unionidae</taxon>
        <taxon>Ambleminae</taxon>
        <taxon>Lampsilini</taxon>
        <taxon>Potamilus</taxon>
    </lineage>
</organism>
<accession>A0AAE0TA12</accession>
<gene>
    <name evidence="2" type="ORF">CHS0354_041493</name>
</gene>
<keyword evidence="3" id="KW-1185">Reference proteome</keyword>
<name>A0AAE0TA12_9BIVA</name>
<reference evidence="2" key="1">
    <citation type="journal article" date="2021" name="Genome Biol. Evol.">
        <title>A High-Quality Reference Genome for a Parasitic Bivalve with Doubly Uniparental Inheritance (Bivalvia: Unionida).</title>
        <authorList>
            <person name="Smith C.H."/>
        </authorList>
    </citation>
    <scope>NUCLEOTIDE SEQUENCE</scope>
    <source>
        <strain evidence="2">CHS0354</strain>
    </source>
</reference>
<reference evidence="2" key="2">
    <citation type="journal article" date="2021" name="Genome Biol. Evol.">
        <title>Developing a high-quality reference genome for a parasitic bivalve with doubly uniparental inheritance (Bivalvia: Unionida).</title>
        <authorList>
            <person name="Smith C.H."/>
        </authorList>
    </citation>
    <scope>NUCLEOTIDE SEQUENCE</scope>
    <source>
        <strain evidence="2">CHS0354</strain>
        <tissue evidence="2">Mantle</tissue>
    </source>
</reference>
<feature type="region of interest" description="Disordered" evidence="1">
    <location>
        <begin position="75"/>
        <end position="105"/>
    </location>
</feature>
<reference evidence="2" key="3">
    <citation type="submission" date="2023-05" db="EMBL/GenBank/DDBJ databases">
        <authorList>
            <person name="Smith C.H."/>
        </authorList>
    </citation>
    <scope>NUCLEOTIDE SEQUENCE</scope>
    <source>
        <strain evidence="2">CHS0354</strain>
        <tissue evidence="2">Mantle</tissue>
    </source>
</reference>
<evidence type="ECO:0000256" key="1">
    <source>
        <dbReference type="SAM" id="MobiDB-lite"/>
    </source>
</evidence>
<evidence type="ECO:0000313" key="3">
    <source>
        <dbReference type="Proteomes" id="UP001195483"/>
    </source>
</evidence>
<evidence type="ECO:0000313" key="2">
    <source>
        <dbReference type="EMBL" id="KAK3606534.1"/>
    </source>
</evidence>
<sequence>MTTPKDYMDWSRCMELQEPNHSISETEEFSDLSVQNPDHEDLYMDKSDSSYYCMSDIQDEYSISKYIVDEVATSTPERISKDKDNTPGAHFSLTPSVNALPKANV</sequence>
<dbReference type="Proteomes" id="UP001195483">
    <property type="component" value="Unassembled WGS sequence"/>
</dbReference>
<dbReference type="EMBL" id="JAEAOA010002346">
    <property type="protein sequence ID" value="KAK3606534.1"/>
    <property type="molecule type" value="Genomic_DNA"/>
</dbReference>